<dbReference type="InterPro" id="IPR036390">
    <property type="entry name" value="WH_DNA-bd_sf"/>
</dbReference>
<dbReference type="Gene3D" id="1.10.10.10">
    <property type="entry name" value="Winged helix-like DNA-binding domain superfamily/Winged helix DNA-binding domain"/>
    <property type="match status" value="1"/>
</dbReference>
<dbReference type="GO" id="GO:0003677">
    <property type="term" value="F:DNA binding"/>
    <property type="evidence" value="ECO:0007669"/>
    <property type="project" value="UniProtKB-KW"/>
</dbReference>
<dbReference type="PROSITE" id="PS51078">
    <property type="entry name" value="ICLR_ED"/>
    <property type="match status" value="1"/>
</dbReference>
<keyword evidence="1" id="KW-0805">Transcription regulation</keyword>
<evidence type="ECO:0000259" key="4">
    <source>
        <dbReference type="PROSITE" id="PS51077"/>
    </source>
</evidence>
<feature type="domain" description="IclR-ED" evidence="5">
    <location>
        <begin position="64"/>
        <end position="250"/>
    </location>
</feature>
<dbReference type="InterPro" id="IPR005471">
    <property type="entry name" value="Tscrpt_reg_IclR_N"/>
</dbReference>
<dbReference type="Gene3D" id="3.30.450.40">
    <property type="match status" value="1"/>
</dbReference>
<accession>A0A940XEU3</accession>
<dbReference type="InterPro" id="IPR014757">
    <property type="entry name" value="Tscrpt_reg_IclR_C"/>
</dbReference>
<evidence type="ECO:0000313" key="7">
    <source>
        <dbReference type="Proteomes" id="UP000677875"/>
    </source>
</evidence>
<dbReference type="Pfam" id="PF09339">
    <property type="entry name" value="HTH_IclR"/>
    <property type="match status" value="1"/>
</dbReference>
<keyword evidence="7" id="KW-1185">Reference proteome</keyword>
<dbReference type="Proteomes" id="UP000677875">
    <property type="component" value="Unassembled WGS sequence"/>
</dbReference>
<evidence type="ECO:0000259" key="5">
    <source>
        <dbReference type="PROSITE" id="PS51078"/>
    </source>
</evidence>
<dbReference type="GO" id="GO:0003700">
    <property type="term" value="F:DNA-binding transcription factor activity"/>
    <property type="evidence" value="ECO:0007669"/>
    <property type="project" value="TreeGrafter"/>
</dbReference>
<dbReference type="GO" id="GO:0045892">
    <property type="term" value="P:negative regulation of DNA-templated transcription"/>
    <property type="evidence" value="ECO:0007669"/>
    <property type="project" value="TreeGrafter"/>
</dbReference>
<name>A0A940XEU3_9ACTN</name>
<dbReference type="RefSeq" id="WP_210868497.1">
    <property type="nucleotide sequence ID" value="NZ_JAGPNL010000001.1"/>
</dbReference>
<sequence>MEQNTNSYRVEAVDRALILLALLAERGRLSVTEAGRELGVAPSTAHRLLATLCHRDFAVRGEDRVYRPGPQWLAAGTRQAPPLPDRMRPYLESLYGATNETVHLMVRSGTEVLFLDGIEGVRSLRVGLRIGVRMPAYRTSGGKAMLADLDPDAVDALHSGGLPPLPGERLRDLAALRRELDAVRRDGFGLNQDESEPGVTALGASVGLVDGQHVALAVALPTVRAGADGAKALADGLLRTCREARRDLVGSDGARRRGSPADVG</sequence>
<evidence type="ECO:0000256" key="2">
    <source>
        <dbReference type="ARBA" id="ARBA00023125"/>
    </source>
</evidence>
<evidence type="ECO:0000256" key="3">
    <source>
        <dbReference type="ARBA" id="ARBA00023163"/>
    </source>
</evidence>
<evidence type="ECO:0000256" key="1">
    <source>
        <dbReference type="ARBA" id="ARBA00023015"/>
    </source>
</evidence>
<dbReference type="InterPro" id="IPR029016">
    <property type="entry name" value="GAF-like_dom_sf"/>
</dbReference>
<evidence type="ECO:0000313" key="6">
    <source>
        <dbReference type="EMBL" id="MBQ0825857.1"/>
    </source>
</evidence>
<dbReference type="Pfam" id="PF01614">
    <property type="entry name" value="IclR_C"/>
    <property type="match status" value="1"/>
</dbReference>
<protein>
    <submittedName>
        <fullName evidence="6">IclR family transcriptional regulator</fullName>
    </submittedName>
</protein>
<reference evidence="6" key="1">
    <citation type="submission" date="2021-04" db="EMBL/GenBank/DDBJ databases">
        <title>Genome seq and assembly of Streptomyces sp. RG38.</title>
        <authorList>
            <person name="Chhetri G."/>
        </authorList>
    </citation>
    <scope>NUCLEOTIDE SEQUENCE</scope>
    <source>
        <strain evidence="6">RG38</strain>
    </source>
</reference>
<dbReference type="EMBL" id="JAGPNL010000001">
    <property type="protein sequence ID" value="MBQ0825857.1"/>
    <property type="molecule type" value="Genomic_DNA"/>
</dbReference>
<feature type="domain" description="HTH iclR-type" evidence="4">
    <location>
        <begin position="10"/>
        <end position="70"/>
    </location>
</feature>
<proteinExistence type="predicted"/>
<dbReference type="PROSITE" id="PS51077">
    <property type="entry name" value="HTH_ICLR"/>
    <property type="match status" value="1"/>
</dbReference>
<dbReference type="InterPro" id="IPR050707">
    <property type="entry name" value="HTH_MetabolicPath_Reg"/>
</dbReference>
<dbReference type="InterPro" id="IPR036388">
    <property type="entry name" value="WH-like_DNA-bd_sf"/>
</dbReference>
<dbReference type="SUPFAM" id="SSF55781">
    <property type="entry name" value="GAF domain-like"/>
    <property type="match status" value="1"/>
</dbReference>
<dbReference type="SMART" id="SM00346">
    <property type="entry name" value="HTH_ICLR"/>
    <property type="match status" value="1"/>
</dbReference>
<dbReference type="PANTHER" id="PTHR30136:SF35">
    <property type="entry name" value="HTH-TYPE TRANSCRIPTIONAL REGULATOR RV1719"/>
    <property type="match status" value="1"/>
</dbReference>
<dbReference type="SUPFAM" id="SSF46785">
    <property type="entry name" value="Winged helix' DNA-binding domain"/>
    <property type="match status" value="1"/>
</dbReference>
<keyword evidence="2" id="KW-0238">DNA-binding</keyword>
<keyword evidence="3" id="KW-0804">Transcription</keyword>
<comment type="caution">
    <text evidence="6">The sequence shown here is derived from an EMBL/GenBank/DDBJ whole genome shotgun (WGS) entry which is preliminary data.</text>
</comment>
<gene>
    <name evidence="6" type="ORF">J5Y05_04945</name>
</gene>
<dbReference type="AlphaFoldDB" id="A0A940XEU3"/>
<organism evidence="6 7">
    <name type="scientific">Streptomyces tagetis</name>
    <dbReference type="NCBI Taxonomy" id="2820809"/>
    <lineage>
        <taxon>Bacteria</taxon>
        <taxon>Bacillati</taxon>
        <taxon>Actinomycetota</taxon>
        <taxon>Actinomycetes</taxon>
        <taxon>Kitasatosporales</taxon>
        <taxon>Streptomycetaceae</taxon>
        <taxon>Streptomyces</taxon>
    </lineage>
</organism>
<dbReference type="PANTHER" id="PTHR30136">
    <property type="entry name" value="HELIX-TURN-HELIX TRANSCRIPTIONAL REGULATOR, ICLR FAMILY"/>
    <property type="match status" value="1"/>
</dbReference>